<reference evidence="1" key="2">
    <citation type="submission" date="2015-06" db="UniProtKB">
        <authorList>
            <consortium name="EnsemblProtists"/>
        </authorList>
    </citation>
    <scope>IDENTIFICATION</scope>
    <source>
        <strain evidence="1">Emoy2</strain>
    </source>
</reference>
<dbReference type="HOGENOM" id="CLU_2763246_0_0_1"/>
<dbReference type="VEuPathDB" id="FungiDB:HpaG800168"/>
<proteinExistence type="predicted"/>
<dbReference type="Proteomes" id="UP000011713">
    <property type="component" value="Unassembled WGS sequence"/>
</dbReference>
<keyword evidence="2" id="KW-1185">Reference proteome</keyword>
<evidence type="ECO:0000313" key="1">
    <source>
        <dbReference type="EnsemblProtists" id="HpaP800168"/>
    </source>
</evidence>
<sequence length="70" mass="8391">MHFMRNFKMQVDFLSLRYPFATDPTTRFLPVVNCKILHLPFCSCFICRLPSYAYTNSHRHQLDLRARPRA</sequence>
<dbReference type="EMBL" id="JH597776">
    <property type="status" value="NOT_ANNOTATED_CDS"/>
    <property type="molecule type" value="Genomic_DNA"/>
</dbReference>
<protein>
    <submittedName>
        <fullName evidence="1">Uncharacterized protein</fullName>
    </submittedName>
</protein>
<accession>M4B1M1</accession>
<organism evidence="1 2">
    <name type="scientific">Hyaloperonospora arabidopsidis (strain Emoy2)</name>
    <name type="common">Downy mildew agent</name>
    <name type="synonym">Peronospora arabidopsidis</name>
    <dbReference type="NCBI Taxonomy" id="559515"/>
    <lineage>
        <taxon>Eukaryota</taxon>
        <taxon>Sar</taxon>
        <taxon>Stramenopiles</taxon>
        <taxon>Oomycota</taxon>
        <taxon>Peronosporomycetes</taxon>
        <taxon>Peronosporales</taxon>
        <taxon>Peronosporaceae</taxon>
        <taxon>Hyaloperonospora</taxon>
    </lineage>
</organism>
<name>M4B1M1_HYAAE</name>
<dbReference type="AlphaFoldDB" id="M4B1M1"/>
<dbReference type="InParanoid" id="M4B1M1"/>
<reference evidence="2" key="1">
    <citation type="journal article" date="2010" name="Science">
        <title>Signatures of adaptation to obligate biotrophy in the Hyaloperonospora arabidopsidis genome.</title>
        <authorList>
            <person name="Baxter L."/>
            <person name="Tripathy S."/>
            <person name="Ishaque N."/>
            <person name="Boot N."/>
            <person name="Cabral A."/>
            <person name="Kemen E."/>
            <person name="Thines M."/>
            <person name="Ah-Fong A."/>
            <person name="Anderson R."/>
            <person name="Badejoko W."/>
            <person name="Bittner-Eddy P."/>
            <person name="Boore J.L."/>
            <person name="Chibucos M.C."/>
            <person name="Coates M."/>
            <person name="Dehal P."/>
            <person name="Delehaunty K."/>
            <person name="Dong S."/>
            <person name="Downton P."/>
            <person name="Dumas B."/>
            <person name="Fabro G."/>
            <person name="Fronick C."/>
            <person name="Fuerstenberg S.I."/>
            <person name="Fulton L."/>
            <person name="Gaulin E."/>
            <person name="Govers F."/>
            <person name="Hughes L."/>
            <person name="Humphray S."/>
            <person name="Jiang R.H."/>
            <person name="Judelson H."/>
            <person name="Kamoun S."/>
            <person name="Kyung K."/>
            <person name="Meijer H."/>
            <person name="Minx P."/>
            <person name="Morris P."/>
            <person name="Nelson J."/>
            <person name="Phuntumart V."/>
            <person name="Qutob D."/>
            <person name="Rehmany A."/>
            <person name="Rougon-Cardoso A."/>
            <person name="Ryden P."/>
            <person name="Torto-Alalibo T."/>
            <person name="Studholme D."/>
            <person name="Wang Y."/>
            <person name="Win J."/>
            <person name="Wood J."/>
            <person name="Clifton S.W."/>
            <person name="Rogers J."/>
            <person name="Van den Ackerveken G."/>
            <person name="Jones J.D."/>
            <person name="McDowell J.M."/>
            <person name="Beynon J."/>
            <person name="Tyler B.M."/>
        </authorList>
    </citation>
    <scope>NUCLEOTIDE SEQUENCE [LARGE SCALE GENOMIC DNA]</scope>
    <source>
        <strain evidence="2">Emoy2</strain>
    </source>
</reference>
<evidence type="ECO:0000313" key="2">
    <source>
        <dbReference type="Proteomes" id="UP000011713"/>
    </source>
</evidence>
<dbReference type="EnsemblProtists" id="HpaT800168">
    <property type="protein sequence ID" value="HpaP800168"/>
    <property type="gene ID" value="HpaG800168"/>
</dbReference>